<name>A0A0A9DVR2_ARUDO</name>
<evidence type="ECO:0000313" key="2">
    <source>
        <dbReference type="EMBL" id="JAD92609.1"/>
    </source>
</evidence>
<accession>A0A0A9DVR2</accession>
<reference evidence="2" key="2">
    <citation type="journal article" date="2015" name="Data Brief">
        <title>Shoot transcriptome of the giant reed, Arundo donax.</title>
        <authorList>
            <person name="Barrero R.A."/>
            <person name="Guerrero F.D."/>
            <person name="Moolhuijzen P."/>
            <person name="Goolsby J.A."/>
            <person name="Tidwell J."/>
            <person name="Bellgard S.E."/>
            <person name="Bellgard M.I."/>
        </authorList>
    </citation>
    <scope>NUCLEOTIDE SEQUENCE</scope>
    <source>
        <tissue evidence="2">Shoot tissue taken approximately 20 cm above the soil surface</tissue>
    </source>
</reference>
<proteinExistence type="predicted"/>
<sequence length="72" mass="7550">MDPSRPAMDAGHGAPPARRPPPPFLPPLPLRAAPLALVPRRTSAPWISLPAAACRRGSTVSSPLFCSLSVPF</sequence>
<protein>
    <submittedName>
        <fullName evidence="2">Uncharacterized protein</fullName>
    </submittedName>
</protein>
<dbReference type="EMBL" id="GBRH01205286">
    <property type="protein sequence ID" value="JAD92609.1"/>
    <property type="molecule type" value="Transcribed_RNA"/>
</dbReference>
<reference evidence="2" key="1">
    <citation type="submission" date="2014-09" db="EMBL/GenBank/DDBJ databases">
        <authorList>
            <person name="Magalhaes I.L.F."/>
            <person name="Oliveira U."/>
            <person name="Santos F.R."/>
            <person name="Vidigal T.H.D.A."/>
            <person name="Brescovit A.D."/>
            <person name="Santos A.J."/>
        </authorList>
    </citation>
    <scope>NUCLEOTIDE SEQUENCE</scope>
    <source>
        <tissue evidence="2">Shoot tissue taken approximately 20 cm above the soil surface</tissue>
    </source>
</reference>
<dbReference type="AlphaFoldDB" id="A0A0A9DVR2"/>
<organism evidence="2">
    <name type="scientific">Arundo donax</name>
    <name type="common">Giant reed</name>
    <name type="synonym">Donax arundinaceus</name>
    <dbReference type="NCBI Taxonomy" id="35708"/>
    <lineage>
        <taxon>Eukaryota</taxon>
        <taxon>Viridiplantae</taxon>
        <taxon>Streptophyta</taxon>
        <taxon>Embryophyta</taxon>
        <taxon>Tracheophyta</taxon>
        <taxon>Spermatophyta</taxon>
        <taxon>Magnoliopsida</taxon>
        <taxon>Liliopsida</taxon>
        <taxon>Poales</taxon>
        <taxon>Poaceae</taxon>
        <taxon>PACMAD clade</taxon>
        <taxon>Arundinoideae</taxon>
        <taxon>Arundineae</taxon>
        <taxon>Arundo</taxon>
    </lineage>
</organism>
<evidence type="ECO:0000256" key="1">
    <source>
        <dbReference type="SAM" id="MobiDB-lite"/>
    </source>
</evidence>
<feature type="region of interest" description="Disordered" evidence="1">
    <location>
        <begin position="1"/>
        <end position="25"/>
    </location>
</feature>